<keyword evidence="3" id="KW-0012">Acyltransferase</keyword>
<evidence type="ECO:0000313" key="3">
    <source>
        <dbReference type="EMBL" id="MDR9900601.1"/>
    </source>
</evidence>
<protein>
    <submittedName>
        <fullName evidence="3">Acyltransferase family protein</fullName>
    </submittedName>
</protein>
<dbReference type="EMBL" id="JAALHA020000036">
    <property type="protein sequence ID" value="MDR9900601.1"/>
    <property type="molecule type" value="Genomic_DNA"/>
</dbReference>
<dbReference type="PANTHER" id="PTHR23028:SF134">
    <property type="entry name" value="PUTATIVE (AFU_ORTHOLOGUE AFUA_4G08520)-RELATED"/>
    <property type="match status" value="1"/>
</dbReference>
<feature type="transmembrane region" description="Helical" evidence="1">
    <location>
        <begin position="103"/>
        <end position="123"/>
    </location>
</feature>
<evidence type="ECO:0000313" key="4">
    <source>
        <dbReference type="Proteomes" id="UP000667802"/>
    </source>
</evidence>
<dbReference type="RefSeq" id="WP_310834471.1">
    <property type="nucleotide sequence ID" value="NZ_JAALHA020000036.1"/>
</dbReference>
<keyword evidence="1" id="KW-0812">Transmembrane</keyword>
<keyword evidence="4" id="KW-1185">Reference proteome</keyword>
<comment type="caution">
    <text evidence="3">The sequence shown here is derived from an EMBL/GenBank/DDBJ whole genome shotgun (WGS) entry which is preliminary data.</text>
</comment>
<keyword evidence="1" id="KW-1133">Transmembrane helix</keyword>
<feature type="transmembrane region" description="Helical" evidence="1">
    <location>
        <begin position="20"/>
        <end position="38"/>
    </location>
</feature>
<feature type="domain" description="Acyltransferase 3" evidence="2">
    <location>
        <begin position="12"/>
        <end position="134"/>
    </location>
</feature>
<name>A0AAP5IFF0_9CYAN</name>
<reference evidence="4" key="1">
    <citation type="journal article" date="2021" name="Science">
        <title>Hunting the eagle killer: A cyanobacterial neurotoxin causes vacuolar myelinopathy.</title>
        <authorList>
            <person name="Breinlinger S."/>
            <person name="Phillips T.J."/>
            <person name="Haram B.N."/>
            <person name="Mares J."/>
            <person name="Martinez Yerena J.A."/>
            <person name="Hrouzek P."/>
            <person name="Sobotka R."/>
            <person name="Henderson W.M."/>
            <person name="Schmieder P."/>
            <person name="Williams S.M."/>
            <person name="Lauderdale J.D."/>
            <person name="Wilde H.D."/>
            <person name="Gerrin W."/>
            <person name="Kust A."/>
            <person name="Washington J.W."/>
            <person name="Wagner C."/>
            <person name="Geier B."/>
            <person name="Liebeke M."/>
            <person name="Enke H."/>
            <person name="Niedermeyer T.H.J."/>
            <person name="Wilde S.B."/>
        </authorList>
    </citation>
    <scope>NUCLEOTIDE SEQUENCE [LARGE SCALE GENOMIC DNA]</scope>
    <source>
        <strain evidence="4">Thurmond2011</strain>
    </source>
</reference>
<keyword evidence="3" id="KW-0808">Transferase</keyword>
<dbReference type="InterPro" id="IPR050879">
    <property type="entry name" value="Acyltransferase_3"/>
</dbReference>
<evidence type="ECO:0000259" key="2">
    <source>
        <dbReference type="Pfam" id="PF01757"/>
    </source>
</evidence>
<feature type="transmembrane region" description="Helical" evidence="1">
    <location>
        <begin position="61"/>
        <end position="82"/>
    </location>
</feature>
<accession>A0AAP5IFF0</accession>
<dbReference type="InterPro" id="IPR002656">
    <property type="entry name" value="Acyl_transf_3_dom"/>
</dbReference>
<evidence type="ECO:0000256" key="1">
    <source>
        <dbReference type="SAM" id="Phobius"/>
    </source>
</evidence>
<keyword evidence="1" id="KW-0472">Membrane</keyword>
<dbReference type="GO" id="GO:0016747">
    <property type="term" value="F:acyltransferase activity, transferring groups other than amino-acyl groups"/>
    <property type="evidence" value="ECO:0007669"/>
    <property type="project" value="InterPro"/>
</dbReference>
<organism evidence="3 4">
    <name type="scientific">Aetokthonos hydrillicola Thurmond2011</name>
    <dbReference type="NCBI Taxonomy" id="2712845"/>
    <lineage>
        <taxon>Bacteria</taxon>
        <taxon>Bacillati</taxon>
        <taxon>Cyanobacteriota</taxon>
        <taxon>Cyanophyceae</taxon>
        <taxon>Nostocales</taxon>
        <taxon>Hapalosiphonaceae</taxon>
        <taxon>Aetokthonos</taxon>
    </lineage>
</organism>
<dbReference type="Proteomes" id="UP000667802">
    <property type="component" value="Unassembled WGS sequence"/>
</dbReference>
<gene>
    <name evidence="3" type="ORF">G7B40_039620</name>
</gene>
<sequence>MTKCWAEADKISYLDGLRGIAALLVFIFHFIKIFYAAISDGKVEYSHLPFGVDLALYDSPFFFLCNGYFSVCIFFVLSGYVLTRAYFTKQDKLILIKRAIARYPRLMIPSAISTLFVVPFLYLNMYREQGVIQLFQNQDFVKILLERYLFYDLVWQSI</sequence>
<dbReference type="PANTHER" id="PTHR23028">
    <property type="entry name" value="ACETYLTRANSFERASE"/>
    <property type="match status" value="1"/>
</dbReference>
<dbReference type="AlphaFoldDB" id="A0AAP5IFF0"/>
<proteinExistence type="predicted"/>
<dbReference type="Pfam" id="PF01757">
    <property type="entry name" value="Acyl_transf_3"/>
    <property type="match status" value="1"/>
</dbReference>